<dbReference type="AlphaFoldDB" id="A0A226D1Z0"/>
<proteinExistence type="predicted"/>
<protein>
    <submittedName>
        <fullName evidence="1">Uncharacterized protein</fullName>
    </submittedName>
</protein>
<name>A0A226D1Z0_FOLCA</name>
<dbReference type="Proteomes" id="UP000198287">
    <property type="component" value="Unassembled WGS sequence"/>
</dbReference>
<gene>
    <name evidence="1" type="ORF">Fcan01_25609</name>
</gene>
<sequence length="122" mass="13196">MSQQGGEEDVQNLKVVKWAALVGSRLLLGGQGWWLASIVFDASVAAAFGHGHAADLDHTDGDEDKHDQEKGDKTGCLCDIEFFDAFLNLDLVLSLLGEQFVVLAFQVGVRYGVLGDELCTLE</sequence>
<keyword evidence="2" id="KW-1185">Reference proteome</keyword>
<organism evidence="1 2">
    <name type="scientific">Folsomia candida</name>
    <name type="common">Springtail</name>
    <dbReference type="NCBI Taxonomy" id="158441"/>
    <lineage>
        <taxon>Eukaryota</taxon>
        <taxon>Metazoa</taxon>
        <taxon>Ecdysozoa</taxon>
        <taxon>Arthropoda</taxon>
        <taxon>Hexapoda</taxon>
        <taxon>Collembola</taxon>
        <taxon>Entomobryomorpha</taxon>
        <taxon>Isotomoidea</taxon>
        <taxon>Isotomidae</taxon>
        <taxon>Proisotominae</taxon>
        <taxon>Folsomia</taxon>
    </lineage>
</organism>
<dbReference type="EMBL" id="LNIX01000038">
    <property type="protein sequence ID" value="OXA39592.1"/>
    <property type="molecule type" value="Genomic_DNA"/>
</dbReference>
<comment type="caution">
    <text evidence="1">The sequence shown here is derived from an EMBL/GenBank/DDBJ whole genome shotgun (WGS) entry which is preliminary data.</text>
</comment>
<reference evidence="1 2" key="1">
    <citation type="submission" date="2015-12" db="EMBL/GenBank/DDBJ databases">
        <title>The genome of Folsomia candida.</title>
        <authorList>
            <person name="Faddeeva A."/>
            <person name="Derks M.F."/>
            <person name="Anvar Y."/>
            <person name="Smit S."/>
            <person name="Van Straalen N."/>
            <person name="Roelofs D."/>
        </authorList>
    </citation>
    <scope>NUCLEOTIDE SEQUENCE [LARGE SCALE GENOMIC DNA]</scope>
    <source>
        <strain evidence="1 2">VU population</strain>
        <tissue evidence="1">Whole body</tissue>
    </source>
</reference>
<evidence type="ECO:0000313" key="2">
    <source>
        <dbReference type="Proteomes" id="UP000198287"/>
    </source>
</evidence>
<evidence type="ECO:0000313" key="1">
    <source>
        <dbReference type="EMBL" id="OXA39592.1"/>
    </source>
</evidence>
<accession>A0A226D1Z0</accession>